<dbReference type="GO" id="GO:0060271">
    <property type="term" value="P:cilium assembly"/>
    <property type="evidence" value="ECO:0007669"/>
    <property type="project" value="TreeGrafter"/>
</dbReference>
<proteinExistence type="predicted"/>
<dbReference type="InterPro" id="IPR037695">
    <property type="entry name" value="IQUB"/>
</dbReference>
<evidence type="ECO:0000313" key="2">
    <source>
        <dbReference type="Ensembl" id="ENSAPOP00000014680.1"/>
    </source>
</evidence>
<dbReference type="AlphaFoldDB" id="A0A3Q1G8Y6"/>
<reference evidence="2" key="2">
    <citation type="submission" date="2025-09" db="UniProtKB">
        <authorList>
            <consortium name="Ensembl"/>
        </authorList>
    </citation>
    <scope>IDENTIFICATION</scope>
</reference>
<dbReference type="InParanoid" id="A0A3Q1G8Y6"/>
<dbReference type="PANTHER" id="PTHR21074">
    <property type="entry name" value="IQ AND UBIQUITIN-LIKE DOMAIN-CONTAINING PROTEIN"/>
    <property type="match status" value="1"/>
</dbReference>
<protein>
    <submittedName>
        <fullName evidence="2">IQ motif and ubiquitin domain containing</fullName>
    </submittedName>
</protein>
<dbReference type="FunCoup" id="A0A3Q1G8Y6">
    <property type="interactions" value="275"/>
</dbReference>
<evidence type="ECO:0000313" key="3">
    <source>
        <dbReference type="Proteomes" id="UP000257200"/>
    </source>
</evidence>
<keyword evidence="3" id="KW-1185">Reference proteome</keyword>
<dbReference type="Proteomes" id="UP000257200">
    <property type="component" value="Unplaced"/>
</dbReference>
<evidence type="ECO:0000259" key="1">
    <source>
        <dbReference type="Pfam" id="PF25805"/>
    </source>
</evidence>
<dbReference type="GO" id="GO:0030317">
    <property type="term" value="P:flagellated sperm motility"/>
    <property type="evidence" value="ECO:0007669"/>
    <property type="project" value="TreeGrafter"/>
</dbReference>
<organism evidence="2 3">
    <name type="scientific">Acanthochromis polyacanthus</name>
    <name type="common">spiny chromis</name>
    <dbReference type="NCBI Taxonomy" id="80966"/>
    <lineage>
        <taxon>Eukaryota</taxon>
        <taxon>Metazoa</taxon>
        <taxon>Chordata</taxon>
        <taxon>Craniata</taxon>
        <taxon>Vertebrata</taxon>
        <taxon>Euteleostomi</taxon>
        <taxon>Actinopterygii</taxon>
        <taxon>Neopterygii</taxon>
        <taxon>Teleostei</taxon>
        <taxon>Neoteleostei</taxon>
        <taxon>Acanthomorphata</taxon>
        <taxon>Ovalentaria</taxon>
        <taxon>Pomacentridae</taxon>
        <taxon>Acanthochromis</taxon>
    </lineage>
</organism>
<name>A0A3Q1G8Y6_9TELE</name>
<dbReference type="Ensembl" id="ENSAPOT00000023147.1">
    <property type="protein sequence ID" value="ENSAPOP00000014680.1"/>
    <property type="gene ID" value="ENSAPOG00000017604.1"/>
</dbReference>
<dbReference type="Pfam" id="PF25805">
    <property type="entry name" value="IQUB"/>
    <property type="match status" value="1"/>
</dbReference>
<dbReference type="GeneTree" id="ENSGT00390000014326"/>
<accession>A0A3Q1G8Y6</accession>
<sequence>MTRHFVVPDELRRKYKLKWDAESLKYLGIILTKDLTKLFNANYKPLSTKIKADLHRWNFIPFLNLNSRINTIKMNILPRLLYIFRTLPVEVDDSCFKEWDKLISRFIWQEKRPRIRYNSLQSRKEKGGMALPFLKKYFSASQLIPLLHWCNSNYKAKWKELEFNQKVSFPLQAVIADKSLLKQLEECKNPWINLTWQEIVKSSEIQDMLKLFRWVAYDSDFSPNRTDETFQSWIKKGLTTYLSFSEKHILHIYHSSSTQVICLQSFTRRWLAQQAVDRLKKERQRRLTWLQMQERKRREEKEEQLRDRRQRWTNPERREDLNLLYHALEKWRREEEQQINSFLRGAERKAALCLLLEQETELIATIGRHHITFQNNNYDKIIQHLLDKAVAPHQWRAADGRLIEMDNLHTIRARELRDLYSNISLFTVSQEQRSHILMTLKHTVNEHKCLLTRDIVDLIDREVDLMKRGVQTRNLEGLRKRICTLFLQYIKTQAFNPAVSKLLKVPQNPSELNKDVLLCRSCQRYLRSTNFIAFAKGLSTRCKDCTRLDNIARPRNDFSCYQSILRRLIVAEQQLSKESKIPFLLKVEDIRYLIEVVWLSQSALNASSDLYNLMLVRWEHQKDWSPWNCILLSKEEASAHFEVEDVNKAYEMTFIHKVKHKHRLAQRYFSQISIMAEYLDSAAPPAAALSNQLLSKPITMATHRLATDPSPDSAH</sequence>
<dbReference type="InterPro" id="IPR057887">
    <property type="entry name" value="IQUB_helical"/>
</dbReference>
<dbReference type="STRING" id="80966.ENSAPOP00000014680"/>
<dbReference type="PANTHER" id="PTHR21074:SF0">
    <property type="entry name" value="IQ AND UBIQUITIN-LIKE DOMAIN-CONTAINING PROTEIN"/>
    <property type="match status" value="1"/>
</dbReference>
<dbReference type="GO" id="GO:0001669">
    <property type="term" value="C:acrosomal vesicle"/>
    <property type="evidence" value="ECO:0007669"/>
    <property type="project" value="TreeGrafter"/>
</dbReference>
<feature type="domain" description="IQ motif and ubiquitin-like" evidence="1">
    <location>
        <begin position="376"/>
        <end position="513"/>
    </location>
</feature>
<reference evidence="2" key="1">
    <citation type="submission" date="2025-08" db="UniProtKB">
        <authorList>
            <consortium name="Ensembl"/>
        </authorList>
    </citation>
    <scope>IDENTIFICATION</scope>
</reference>
<dbReference type="GO" id="GO:0031514">
    <property type="term" value="C:motile cilium"/>
    <property type="evidence" value="ECO:0007669"/>
    <property type="project" value="TreeGrafter"/>
</dbReference>